<feature type="binding site" evidence="9 12">
    <location>
        <position position="139"/>
    </location>
    <ligand>
        <name>FMN</name>
        <dbReference type="ChEBI" id="CHEBI:58210"/>
    </ligand>
</feature>
<dbReference type="Pfam" id="PF01207">
    <property type="entry name" value="Dus"/>
    <property type="match status" value="1"/>
</dbReference>
<keyword evidence="15" id="KW-1185">Reference proteome</keyword>
<dbReference type="RefSeq" id="WP_136551097.1">
    <property type="nucleotide sequence ID" value="NZ_STGJ01000001.1"/>
</dbReference>
<feature type="site" description="Interacts with tRNA; defines subfamily-specific binding signature" evidence="9">
    <location>
        <position position="279"/>
    </location>
</feature>
<keyword evidence="4 9" id="KW-0288">FMN</keyword>
<dbReference type="GO" id="GO:0050660">
    <property type="term" value="F:flavin adenine dinucleotide binding"/>
    <property type="evidence" value="ECO:0007669"/>
    <property type="project" value="InterPro"/>
</dbReference>
<dbReference type="PANTHER" id="PTHR11082:SF26">
    <property type="entry name" value="TRNA-DIHYDROURIDINE(16) SYNTHASE"/>
    <property type="match status" value="1"/>
</dbReference>
<evidence type="ECO:0000256" key="5">
    <source>
        <dbReference type="ARBA" id="ARBA00022694"/>
    </source>
</evidence>
<evidence type="ECO:0000256" key="12">
    <source>
        <dbReference type="PIRSR" id="PIRSR006621-2"/>
    </source>
</evidence>
<dbReference type="InterPro" id="IPR018517">
    <property type="entry name" value="tRNA_hU_synthase_CS"/>
</dbReference>
<evidence type="ECO:0000256" key="4">
    <source>
        <dbReference type="ARBA" id="ARBA00022643"/>
    </source>
</evidence>
<dbReference type="PROSITE" id="PS01136">
    <property type="entry name" value="UPF0034"/>
    <property type="match status" value="1"/>
</dbReference>
<comment type="caution">
    <text evidence="9">Lacks conserved residue(s) required for the propagation of feature annotation.</text>
</comment>
<dbReference type="InterPro" id="IPR032886">
    <property type="entry name" value="DusC"/>
</dbReference>
<keyword evidence="8 9" id="KW-0560">Oxidoreductase</keyword>
<feature type="active site" description="Proton donor" evidence="9 11">
    <location>
        <position position="98"/>
    </location>
</feature>
<dbReference type="AlphaFoldDB" id="A0A4T0V6Y9"/>
<dbReference type="GO" id="GO:0010181">
    <property type="term" value="F:FMN binding"/>
    <property type="evidence" value="ECO:0007669"/>
    <property type="project" value="UniProtKB-UniRule"/>
</dbReference>
<keyword evidence="7 9" id="KW-0694">RNA-binding</keyword>
<evidence type="ECO:0000313" key="15">
    <source>
        <dbReference type="Proteomes" id="UP000308891"/>
    </source>
</evidence>
<accession>A0A4T0V6Y9</accession>
<dbReference type="Proteomes" id="UP000308891">
    <property type="component" value="Unassembled WGS sequence"/>
</dbReference>
<feature type="binding site" evidence="12">
    <location>
        <position position="168"/>
    </location>
    <ligand>
        <name>FMN</name>
        <dbReference type="ChEBI" id="CHEBI:58210"/>
    </ligand>
</feature>
<dbReference type="Gene3D" id="3.20.20.70">
    <property type="entry name" value="Aldolase class I"/>
    <property type="match status" value="1"/>
</dbReference>
<feature type="site" description="Interacts with tRNA; defines subfamily-specific binding signature" evidence="9">
    <location>
        <position position="302"/>
    </location>
</feature>
<name>A0A4T0V6Y9_9NEIS</name>
<dbReference type="EMBL" id="STGJ01000001">
    <property type="protein sequence ID" value="TIC87086.1"/>
    <property type="molecule type" value="Genomic_DNA"/>
</dbReference>
<dbReference type="HAMAP" id="MF_02043">
    <property type="entry name" value="DusC_subfam"/>
    <property type="match status" value="1"/>
</dbReference>
<dbReference type="GO" id="GO:0102262">
    <property type="term" value="F:tRNA-dihydrouridine16 synthase activity"/>
    <property type="evidence" value="ECO:0007669"/>
    <property type="project" value="RHEA"/>
</dbReference>
<evidence type="ECO:0000256" key="6">
    <source>
        <dbReference type="ARBA" id="ARBA00022857"/>
    </source>
</evidence>
<evidence type="ECO:0000256" key="7">
    <source>
        <dbReference type="ARBA" id="ARBA00022884"/>
    </source>
</evidence>
<feature type="binding site" evidence="9 12">
    <location>
        <position position="68"/>
    </location>
    <ligand>
        <name>FMN</name>
        <dbReference type="ChEBI" id="CHEBI:58210"/>
    </ligand>
</feature>
<dbReference type="InterPro" id="IPR013785">
    <property type="entry name" value="Aldolase_TIM"/>
</dbReference>
<gene>
    <name evidence="9" type="primary">dusC</name>
    <name evidence="14" type="ORF">E5K04_01315</name>
</gene>
<evidence type="ECO:0000256" key="2">
    <source>
        <dbReference type="ARBA" id="ARBA00022555"/>
    </source>
</evidence>
<keyword evidence="12" id="KW-0547">Nucleotide-binding</keyword>
<comment type="similarity">
    <text evidence="9">Belongs to the Dus family. DusC subfamily.</text>
</comment>
<keyword evidence="3 9" id="KW-0285">Flavoprotein</keyword>
<evidence type="ECO:0000256" key="9">
    <source>
        <dbReference type="HAMAP-Rule" id="MF_02043"/>
    </source>
</evidence>
<dbReference type="GO" id="GO:0000049">
    <property type="term" value="F:tRNA binding"/>
    <property type="evidence" value="ECO:0007669"/>
    <property type="project" value="UniProtKB-UniRule"/>
</dbReference>
<reference evidence="14 15" key="1">
    <citation type="submission" date="2019-04" db="EMBL/GenBank/DDBJ databases">
        <title>Crenobacter sp. nov.</title>
        <authorList>
            <person name="Shi S."/>
        </authorList>
    </citation>
    <scope>NUCLEOTIDE SEQUENCE [LARGE SCALE GENOMIC DNA]</scope>
    <source>
        <strain evidence="14 15">GY 70310</strain>
    </source>
</reference>
<feature type="site" description="Interacts with tRNA; defines subfamily-specific binding signature" evidence="9">
    <location>
        <position position="281"/>
    </location>
</feature>
<feature type="site" description="Interacts with tRNA" evidence="9">
    <location>
        <position position="95"/>
    </location>
</feature>
<dbReference type="EC" id="1.3.1.-" evidence="9"/>
<feature type="domain" description="DUS-like FMN-binding" evidence="13">
    <location>
        <begin position="5"/>
        <end position="253"/>
    </location>
</feature>
<dbReference type="OrthoDB" id="5289281at2"/>
<dbReference type="PIRSF" id="PIRSF006621">
    <property type="entry name" value="Dus"/>
    <property type="match status" value="1"/>
</dbReference>
<evidence type="ECO:0000256" key="10">
    <source>
        <dbReference type="PIRNR" id="PIRNR006621"/>
    </source>
</evidence>
<evidence type="ECO:0000256" key="1">
    <source>
        <dbReference type="ARBA" id="ARBA00001917"/>
    </source>
</evidence>
<proteinExistence type="inferred from homology"/>
<comment type="catalytic activity">
    <reaction evidence="9">
        <text>5,6-dihydrouridine(16) in tRNA + NAD(+) = uridine(16) in tRNA + NADH + H(+)</text>
        <dbReference type="Rhea" id="RHEA:53380"/>
        <dbReference type="Rhea" id="RHEA-COMP:13543"/>
        <dbReference type="Rhea" id="RHEA-COMP:13544"/>
        <dbReference type="ChEBI" id="CHEBI:15378"/>
        <dbReference type="ChEBI" id="CHEBI:57540"/>
        <dbReference type="ChEBI" id="CHEBI:57945"/>
        <dbReference type="ChEBI" id="CHEBI:65315"/>
        <dbReference type="ChEBI" id="CHEBI:74443"/>
    </reaction>
</comment>
<dbReference type="SUPFAM" id="SSF51395">
    <property type="entry name" value="FMN-linked oxidoreductases"/>
    <property type="match status" value="1"/>
</dbReference>
<keyword evidence="2 9" id="KW-0820">tRNA-binding</keyword>
<dbReference type="Gene3D" id="1.20.225.30">
    <property type="entry name" value="Dihydrouridine synthase, C-terminal recognition domain"/>
    <property type="match status" value="1"/>
</dbReference>
<comment type="similarity">
    <text evidence="10">Belongs to the dus family.</text>
</comment>
<protein>
    <recommendedName>
        <fullName evidence="9">tRNA-dihydrouridine(16) synthase</fullName>
        <ecNumber evidence="9">1.3.1.-</ecNumber>
    </recommendedName>
    <alternativeName>
        <fullName evidence="9">U16-specific dihydrouridine synthase</fullName>
        <shortName evidence="9">U16-specific Dus</shortName>
    </alternativeName>
    <alternativeName>
        <fullName evidence="9">tRNA-dihydrouridine synthase C</fullName>
    </alternativeName>
</protein>
<comment type="cofactor">
    <cofactor evidence="1 9 10 12">
        <name>FMN</name>
        <dbReference type="ChEBI" id="CHEBI:58210"/>
    </cofactor>
</comment>
<evidence type="ECO:0000256" key="3">
    <source>
        <dbReference type="ARBA" id="ARBA00022630"/>
    </source>
</evidence>
<dbReference type="InterPro" id="IPR042270">
    <property type="entry name" value="DusC_C"/>
</dbReference>
<evidence type="ECO:0000256" key="8">
    <source>
        <dbReference type="ARBA" id="ARBA00023002"/>
    </source>
</evidence>
<sequence>MAIVLAPMEGLVDEVMRDVLTRVGGIDWCVSEFIRVTDTLLPVKTYQRHAPELFGSGATRAGVPLRVQLLGSDPQALAMNALRAVECGARVIDLNFGCPAPSVNRHRGGAALLKEPALMHEITRAVRAALPPAVPLTAKMRLGFEDTALTMDCAHALASGGVAELAVHARTKVEGYRPPAHWEWIDRIRRELAPLRVIANGEVWTLDDYLAIVEASGCEDVMIGRGLIASPDLARRIVHYRATGERLDAMPWDEVRPWIVDFFAQCRVKGGATPFAVARLKQWLGQLKRSYPQAGELFETVRRLTDQDAIAAVLTGGH</sequence>
<evidence type="ECO:0000313" key="14">
    <source>
        <dbReference type="EMBL" id="TIC87086.1"/>
    </source>
</evidence>
<comment type="function">
    <text evidence="9">Catalyzes the synthesis of 5,6-dihydrouridine (D), a modified base found in the D-loop of most tRNAs, via the reduction of the C5-C6 double bond in target uridines. Specifically modifies U16 in tRNAs.</text>
</comment>
<feature type="binding site" evidence="9 12">
    <location>
        <begin position="224"/>
        <end position="225"/>
    </location>
    <ligand>
        <name>FMN</name>
        <dbReference type="ChEBI" id="CHEBI:58210"/>
    </ligand>
</feature>
<evidence type="ECO:0000259" key="13">
    <source>
        <dbReference type="Pfam" id="PF01207"/>
    </source>
</evidence>
<comment type="caution">
    <text evidence="14">The sequence shown here is derived from an EMBL/GenBank/DDBJ whole genome shotgun (WGS) entry which is preliminary data.</text>
</comment>
<keyword evidence="6 9" id="KW-0521">NADP</keyword>
<comment type="catalytic activity">
    <reaction evidence="9">
        <text>5,6-dihydrouridine(16) in tRNA + NADP(+) = uridine(16) in tRNA + NADPH + H(+)</text>
        <dbReference type="Rhea" id="RHEA:53376"/>
        <dbReference type="Rhea" id="RHEA-COMP:13543"/>
        <dbReference type="Rhea" id="RHEA-COMP:13544"/>
        <dbReference type="ChEBI" id="CHEBI:15378"/>
        <dbReference type="ChEBI" id="CHEBI:57783"/>
        <dbReference type="ChEBI" id="CHEBI:58349"/>
        <dbReference type="ChEBI" id="CHEBI:65315"/>
        <dbReference type="ChEBI" id="CHEBI:74443"/>
    </reaction>
</comment>
<dbReference type="InterPro" id="IPR035587">
    <property type="entry name" value="DUS-like_FMN-bd"/>
</dbReference>
<evidence type="ECO:0000256" key="11">
    <source>
        <dbReference type="PIRSR" id="PIRSR006621-1"/>
    </source>
</evidence>
<feature type="site" description="Interacts with tRNA; defines subfamily-specific binding signature" evidence="9">
    <location>
        <position position="35"/>
    </location>
</feature>
<dbReference type="InterPro" id="IPR001269">
    <property type="entry name" value="DUS_fam"/>
</dbReference>
<feature type="site" description="Interacts with tRNA" evidence="9">
    <location>
        <position position="176"/>
    </location>
</feature>
<feature type="binding site" evidence="9">
    <location>
        <begin position="200"/>
        <end position="202"/>
    </location>
    <ligand>
        <name>FMN</name>
        <dbReference type="ChEBI" id="CHEBI:58210"/>
    </ligand>
</feature>
<keyword evidence="5 9" id="KW-0819">tRNA processing</keyword>
<organism evidence="14 15">
    <name type="scientific">Crenobacter intestini</name>
    <dbReference type="NCBI Taxonomy" id="2563443"/>
    <lineage>
        <taxon>Bacteria</taxon>
        <taxon>Pseudomonadati</taxon>
        <taxon>Pseudomonadota</taxon>
        <taxon>Betaproteobacteria</taxon>
        <taxon>Neisseriales</taxon>
        <taxon>Neisseriaceae</taxon>
        <taxon>Crenobacter</taxon>
    </lineage>
</organism>
<dbReference type="PANTHER" id="PTHR11082">
    <property type="entry name" value="TRNA-DIHYDROURIDINE SYNTHASE"/>
    <property type="match status" value="1"/>
</dbReference>
<dbReference type="CDD" id="cd02801">
    <property type="entry name" value="DUS_like_FMN"/>
    <property type="match status" value="1"/>
</dbReference>